<dbReference type="AlphaFoldDB" id="A0A1J6HQJ0"/>
<dbReference type="EMBL" id="MOEC01000052">
    <property type="protein sequence ID" value="OIS90447.1"/>
    <property type="molecule type" value="Genomic_DNA"/>
</dbReference>
<organism evidence="1 2">
    <name type="scientific">Brucella cytisi</name>
    <dbReference type="NCBI Taxonomy" id="407152"/>
    <lineage>
        <taxon>Bacteria</taxon>
        <taxon>Pseudomonadati</taxon>
        <taxon>Pseudomonadota</taxon>
        <taxon>Alphaproteobacteria</taxon>
        <taxon>Hyphomicrobiales</taxon>
        <taxon>Brucellaceae</taxon>
        <taxon>Brucella/Ochrobactrum group</taxon>
        <taxon>Brucella</taxon>
    </lineage>
</organism>
<reference evidence="1 2" key="1">
    <citation type="submission" date="2016-10" db="EMBL/GenBank/DDBJ databases">
        <title>The Draft Genome Sequence of the Potato Rhizosphere Bacteria Ochrobactrum sp. IPA7.2.</title>
        <authorList>
            <person name="Gogoleva N.E."/>
            <person name="Khlopko Y.A."/>
            <person name="Burygin G.L."/>
            <person name="Plotnikov A.O."/>
        </authorList>
    </citation>
    <scope>NUCLEOTIDE SEQUENCE [LARGE SCALE GENOMIC DNA]</scope>
    <source>
        <strain evidence="1 2">IPA7.2</strain>
    </source>
</reference>
<accession>A0A1J6HQJ0</accession>
<dbReference type="Proteomes" id="UP000182985">
    <property type="component" value="Unassembled WGS sequence"/>
</dbReference>
<comment type="caution">
    <text evidence="1">The sequence shown here is derived from an EMBL/GenBank/DDBJ whole genome shotgun (WGS) entry which is preliminary data.</text>
</comment>
<evidence type="ECO:0000313" key="1">
    <source>
        <dbReference type="EMBL" id="OIS90447.1"/>
    </source>
</evidence>
<protein>
    <submittedName>
        <fullName evidence="1">Uncharacterized protein</fullName>
    </submittedName>
</protein>
<evidence type="ECO:0000313" key="2">
    <source>
        <dbReference type="Proteomes" id="UP000182985"/>
    </source>
</evidence>
<keyword evidence="2" id="KW-1185">Reference proteome</keyword>
<name>A0A1J6HQJ0_9HYPH</name>
<gene>
    <name evidence="1" type="ORF">BLA27_26790</name>
</gene>
<sequence length="60" mass="6725">MYVNKYIALRYSKITIFATACRFLVQALRRKAAAKRVMHSANSLALEQLSKPSVHNGCIA</sequence>
<proteinExistence type="predicted"/>